<reference evidence="6 7" key="1">
    <citation type="submission" date="2019-11" db="EMBL/GenBank/DDBJ databases">
        <title>Draft genome of Amycolatopsis RM579.</title>
        <authorList>
            <person name="Duangmal K."/>
            <person name="Mingma R."/>
        </authorList>
    </citation>
    <scope>NUCLEOTIDE SEQUENCE [LARGE SCALE GENOMIC DNA]</scope>
    <source>
        <strain evidence="6 7">RM579</strain>
    </source>
</reference>
<dbReference type="RefSeq" id="WP_154756873.1">
    <property type="nucleotide sequence ID" value="NZ_WMBA01000014.1"/>
</dbReference>
<protein>
    <submittedName>
        <fullName evidence="6">Acyl-CoA dehydrogenase</fullName>
    </submittedName>
</protein>
<evidence type="ECO:0000259" key="5">
    <source>
        <dbReference type="Pfam" id="PF00441"/>
    </source>
</evidence>
<dbReference type="SUPFAM" id="SSF56645">
    <property type="entry name" value="Acyl-CoA dehydrogenase NM domain-like"/>
    <property type="match status" value="1"/>
</dbReference>
<dbReference type="Gene3D" id="1.20.140.10">
    <property type="entry name" value="Butyryl-CoA Dehydrogenase, subunit A, domain 3"/>
    <property type="match status" value="1"/>
</dbReference>
<sequence length="569" mass="61122">MVTASALDRVAVLERKFGDPFDSANPLGFQEILAVDERGERFAPGERALDEFGMNAELVPYELGGRFTRLDDLIAVGRAVSRRDPGLNAGYLTPSLLASVCVWLAGDDDQRRYVAETLLAGHRLACAYHELEHGNEFTAAEFTARPAGDRLILDGRKEVIADVDRAEALVLFAATGGTQPAQAHSQLLLRGPDLTGARVRSLPRFGTVGLRGVHLGGIAFHAAPVDEDRVLGRLGRGTENTMKAFQLTRIALPAMMTTVVDTALRCTVRHLLGRTLYGKAAIDLPHLKSKLVDVFVTLVAADAFSTSAARSLHVYPGEGALHAATVKYQLPTLLLDAMNQLAMILGAHSYLRAGPTAIFQKLMRDIRAIGVVHISRAACRMTLLPQFPLLARRSWGTEDAADENLFAVGADLPPLEFAKLRVTGNGRDHLFGGLSTGLAALTGDTTPDGRLIRTPAESLATEGRELRAAATALSTSDFGVDAPPSAARIVDRYARLSLAGVCLETWRHNRERSGDWLSAWAVAALTKLAGGRSPGQLPGKVEDRLFTELLDRCAGNIDLGLSGHPVFEA</sequence>
<comment type="caution">
    <text evidence="6">The sequence shown here is derived from an EMBL/GenBank/DDBJ whole genome shotgun (WGS) entry which is preliminary data.</text>
</comment>
<dbReference type="AlphaFoldDB" id="A0A6N7Z1H9"/>
<dbReference type="GO" id="GO:0005886">
    <property type="term" value="C:plasma membrane"/>
    <property type="evidence" value="ECO:0007669"/>
    <property type="project" value="TreeGrafter"/>
</dbReference>
<dbReference type="Proteomes" id="UP000440096">
    <property type="component" value="Unassembled WGS sequence"/>
</dbReference>
<proteinExistence type="inferred from homology"/>
<dbReference type="CDD" id="cd00567">
    <property type="entry name" value="ACAD"/>
    <property type="match status" value="1"/>
</dbReference>
<evidence type="ECO:0000256" key="2">
    <source>
        <dbReference type="ARBA" id="ARBA00009347"/>
    </source>
</evidence>
<gene>
    <name evidence="6" type="ORF">GKO32_11750</name>
</gene>
<dbReference type="GO" id="GO:0003995">
    <property type="term" value="F:acyl-CoA dehydrogenase activity"/>
    <property type="evidence" value="ECO:0007669"/>
    <property type="project" value="TreeGrafter"/>
</dbReference>
<dbReference type="GO" id="GO:0050660">
    <property type="term" value="F:flavin adenine dinucleotide binding"/>
    <property type="evidence" value="ECO:0007669"/>
    <property type="project" value="InterPro"/>
</dbReference>
<comment type="similarity">
    <text evidence="2">Belongs to the acyl-CoA dehydrogenase family.</text>
</comment>
<dbReference type="OrthoDB" id="3860847at2"/>
<accession>A0A6N7Z1H9</accession>
<dbReference type="InterPro" id="IPR036250">
    <property type="entry name" value="AcylCo_DH-like_C"/>
</dbReference>
<keyword evidence="7" id="KW-1185">Reference proteome</keyword>
<dbReference type="PANTHER" id="PTHR43884:SF19">
    <property type="entry name" value="ACYL-COA DEHYDROGENASE FADE4-RELATED"/>
    <property type="match status" value="1"/>
</dbReference>
<keyword evidence="3" id="KW-0285">Flavoprotein</keyword>
<name>A0A6N7Z1H9_9PSEU</name>
<evidence type="ECO:0000313" key="7">
    <source>
        <dbReference type="Proteomes" id="UP000440096"/>
    </source>
</evidence>
<comment type="cofactor">
    <cofactor evidence="1">
        <name>FAD</name>
        <dbReference type="ChEBI" id="CHEBI:57692"/>
    </cofactor>
</comment>
<dbReference type="Gene3D" id="2.40.110.10">
    <property type="entry name" value="Butyryl-CoA Dehydrogenase, subunit A, domain 2"/>
    <property type="match status" value="1"/>
</dbReference>
<keyword evidence="4" id="KW-0274">FAD</keyword>
<dbReference type="InterPro" id="IPR009075">
    <property type="entry name" value="AcylCo_DH/oxidase_C"/>
</dbReference>
<dbReference type="Gene3D" id="1.10.540.10">
    <property type="entry name" value="Acyl-CoA dehydrogenase/oxidase, N-terminal domain"/>
    <property type="match status" value="1"/>
</dbReference>
<dbReference type="InterPro" id="IPR046373">
    <property type="entry name" value="Acyl-CoA_Oxase/DH_mid-dom_sf"/>
</dbReference>
<evidence type="ECO:0000256" key="1">
    <source>
        <dbReference type="ARBA" id="ARBA00001974"/>
    </source>
</evidence>
<evidence type="ECO:0000256" key="3">
    <source>
        <dbReference type="ARBA" id="ARBA00022630"/>
    </source>
</evidence>
<dbReference type="SUPFAM" id="SSF47203">
    <property type="entry name" value="Acyl-CoA dehydrogenase C-terminal domain-like"/>
    <property type="match status" value="1"/>
</dbReference>
<evidence type="ECO:0000313" key="6">
    <source>
        <dbReference type="EMBL" id="MTD54649.1"/>
    </source>
</evidence>
<evidence type="ECO:0000256" key="4">
    <source>
        <dbReference type="ARBA" id="ARBA00022827"/>
    </source>
</evidence>
<dbReference type="Pfam" id="PF00441">
    <property type="entry name" value="Acyl-CoA_dh_1"/>
    <property type="match status" value="1"/>
</dbReference>
<feature type="domain" description="Acyl-CoA dehydrogenase/oxidase C-terminal" evidence="5">
    <location>
        <begin position="235"/>
        <end position="368"/>
    </location>
</feature>
<dbReference type="EMBL" id="WMBA01000014">
    <property type="protein sequence ID" value="MTD54649.1"/>
    <property type="molecule type" value="Genomic_DNA"/>
</dbReference>
<dbReference type="InterPro" id="IPR037069">
    <property type="entry name" value="AcylCoA_DH/ox_N_sf"/>
</dbReference>
<organism evidence="6 7">
    <name type="scientific">Amycolatopsis pithecellobii</name>
    <dbReference type="NCBI Taxonomy" id="664692"/>
    <lineage>
        <taxon>Bacteria</taxon>
        <taxon>Bacillati</taxon>
        <taxon>Actinomycetota</taxon>
        <taxon>Actinomycetes</taxon>
        <taxon>Pseudonocardiales</taxon>
        <taxon>Pseudonocardiaceae</taxon>
        <taxon>Amycolatopsis</taxon>
    </lineage>
</organism>
<dbReference type="InterPro" id="IPR009100">
    <property type="entry name" value="AcylCoA_DH/oxidase_NM_dom_sf"/>
</dbReference>
<dbReference type="PANTHER" id="PTHR43884">
    <property type="entry name" value="ACYL-COA DEHYDROGENASE"/>
    <property type="match status" value="1"/>
</dbReference>